<dbReference type="Proteomes" id="UP001172386">
    <property type="component" value="Unassembled WGS sequence"/>
</dbReference>
<sequence>MRTITGTELSEHKSRDSCWLAVHGKVYDVTDFLDAHPGGAGLLLKSSGQDATAAYESIHNPELIEETLSQSSILGDVDISSLTVSLSSETPLQAESEPEPEYPHLSSIINADDFEKVAQKYLSPEGWAYYSSAAEDETSVQDNSRLYRLLKLRPRVLRDVTTVNTATSILGIPSTVPFFICPTGFAKYAHKDAELNLARAAGLEGVHQIIPTSPSMSLEQITGARSNPDQTQYLQVYVNKDRQKCLALIRRAEACGIKALFITVDSPVLGKRERDDRLKAASLGSEAPNTGIAKIGSSTLLNPGLAWSDLAWLRSVTQLPLVLKGVQTVEDAIMAYEHGINGILLSNHGGRSQDTAQAPILALLEIRKYAPQLINNPKLQIFVDGGIRRGTDIIKCLALGANAVGIGRPWLYSMSGGYGAEGVRHLIHILKGEVAGNMALLGATKIEEIVPQMVNSMRAEMEIYGGLKL</sequence>
<accession>A0ACC3AHX3</accession>
<name>A0ACC3AHX3_9EURO</name>
<comment type="caution">
    <text evidence="1">The sequence shown here is derived from an EMBL/GenBank/DDBJ whole genome shotgun (WGS) entry which is preliminary data.</text>
</comment>
<evidence type="ECO:0000313" key="1">
    <source>
        <dbReference type="EMBL" id="KAJ9662346.1"/>
    </source>
</evidence>
<keyword evidence="2" id="KW-1185">Reference proteome</keyword>
<reference evidence="1" key="1">
    <citation type="submission" date="2022-10" db="EMBL/GenBank/DDBJ databases">
        <title>Culturing micro-colonial fungi from biological soil crusts in the Mojave desert and describing Neophaeococcomyces mojavensis, and introducing the new genera and species Taxawa tesnikishii.</title>
        <authorList>
            <person name="Kurbessoian T."/>
            <person name="Stajich J.E."/>
        </authorList>
    </citation>
    <scope>NUCLEOTIDE SEQUENCE</scope>
    <source>
        <strain evidence="1">JES_112</strain>
    </source>
</reference>
<organism evidence="1 2">
    <name type="scientific">Neophaeococcomyces mojaviensis</name>
    <dbReference type="NCBI Taxonomy" id="3383035"/>
    <lineage>
        <taxon>Eukaryota</taxon>
        <taxon>Fungi</taxon>
        <taxon>Dikarya</taxon>
        <taxon>Ascomycota</taxon>
        <taxon>Pezizomycotina</taxon>
        <taxon>Eurotiomycetes</taxon>
        <taxon>Chaetothyriomycetidae</taxon>
        <taxon>Chaetothyriales</taxon>
        <taxon>Chaetothyriales incertae sedis</taxon>
        <taxon>Neophaeococcomyces</taxon>
    </lineage>
</organism>
<proteinExistence type="predicted"/>
<evidence type="ECO:0000313" key="2">
    <source>
        <dbReference type="Proteomes" id="UP001172386"/>
    </source>
</evidence>
<dbReference type="EMBL" id="JAPDRQ010000016">
    <property type="protein sequence ID" value="KAJ9662346.1"/>
    <property type="molecule type" value="Genomic_DNA"/>
</dbReference>
<gene>
    <name evidence="1" type="ORF">H2198_001480</name>
</gene>
<protein>
    <submittedName>
        <fullName evidence="1">Uncharacterized protein</fullName>
    </submittedName>
</protein>